<dbReference type="InterPro" id="IPR005474">
    <property type="entry name" value="Transketolase_N"/>
</dbReference>
<gene>
    <name evidence="5" type="ORF">H8S18_11930</name>
</gene>
<evidence type="ECO:0000259" key="4">
    <source>
        <dbReference type="Pfam" id="PF00456"/>
    </source>
</evidence>
<dbReference type="Proteomes" id="UP000606889">
    <property type="component" value="Unassembled WGS sequence"/>
</dbReference>
<organism evidence="5 6">
    <name type="scientific">Christensenella tenuis</name>
    <dbReference type="NCBI Taxonomy" id="2763033"/>
    <lineage>
        <taxon>Bacteria</taxon>
        <taxon>Bacillati</taxon>
        <taxon>Bacillota</taxon>
        <taxon>Clostridia</taxon>
        <taxon>Christensenellales</taxon>
        <taxon>Christensenellaceae</taxon>
        <taxon>Christensenella</taxon>
    </lineage>
</organism>
<accession>A0ABR7EH38</accession>
<evidence type="ECO:0000256" key="1">
    <source>
        <dbReference type="ARBA" id="ARBA00001964"/>
    </source>
</evidence>
<sequence length="287" mass="31390">MENQVIRDTEKFAVEIRMQVIRQLAKLGFGHAGGCLSVVDVVASLYSGIMDIDPKNPRKKERDRLVVSKGHAGPALYAALALKGFFPMEWLDTLNQGGTRLPSHCDGNKTPGIDCTTGSLGQGLSLAAGMAYGLKLDGIPNTVYAVLGDGECQEGQIWEAALAAPKFGLDALICFVDYNKVQLDGTVDEIMPLKSLFMKFRSFGWHTQQINGNDPASIFAAVELAKKEKGRPSVILLDTIKGYGCSEIAALGCLNHHMDMPEDLAQRCMAELREQMKQYGQEERHEN</sequence>
<comment type="cofactor">
    <cofactor evidence="1">
        <name>thiamine diphosphate</name>
        <dbReference type="ChEBI" id="CHEBI:58937"/>
    </cofactor>
</comment>
<dbReference type="PANTHER" id="PTHR47514">
    <property type="entry name" value="TRANSKETOLASE N-TERMINAL SECTION-RELATED"/>
    <property type="match status" value="1"/>
</dbReference>
<protein>
    <submittedName>
        <fullName evidence="5">Transketolase</fullName>
    </submittedName>
</protein>
<name>A0ABR7EH38_9FIRM</name>
<dbReference type="SUPFAM" id="SSF52518">
    <property type="entry name" value="Thiamin diphosphate-binding fold (THDP-binding)"/>
    <property type="match status" value="1"/>
</dbReference>
<dbReference type="EMBL" id="JACOON010000006">
    <property type="protein sequence ID" value="MBC5649049.1"/>
    <property type="molecule type" value="Genomic_DNA"/>
</dbReference>
<evidence type="ECO:0000256" key="3">
    <source>
        <dbReference type="ARBA" id="ARBA00023052"/>
    </source>
</evidence>
<dbReference type="CDD" id="cd02012">
    <property type="entry name" value="TPP_TK"/>
    <property type="match status" value="1"/>
</dbReference>
<dbReference type="Gene3D" id="3.40.50.970">
    <property type="match status" value="1"/>
</dbReference>
<reference evidence="5 6" key="1">
    <citation type="submission" date="2020-08" db="EMBL/GenBank/DDBJ databases">
        <title>Genome public.</title>
        <authorList>
            <person name="Liu C."/>
            <person name="Sun Q."/>
        </authorList>
    </citation>
    <scope>NUCLEOTIDE SEQUENCE [LARGE SCALE GENOMIC DNA]</scope>
    <source>
        <strain evidence="5 6">NSJ-35</strain>
    </source>
</reference>
<keyword evidence="3" id="KW-0786">Thiamine pyrophosphate</keyword>
<dbReference type="PANTHER" id="PTHR47514:SF1">
    <property type="entry name" value="TRANSKETOLASE N-TERMINAL SECTION-RELATED"/>
    <property type="match status" value="1"/>
</dbReference>
<proteinExistence type="inferred from homology"/>
<keyword evidence="6" id="KW-1185">Reference proteome</keyword>
<evidence type="ECO:0000313" key="6">
    <source>
        <dbReference type="Proteomes" id="UP000606889"/>
    </source>
</evidence>
<dbReference type="Pfam" id="PF00456">
    <property type="entry name" value="Transketolase_N"/>
    <property type="match status" value="1"/>
</dbReference>
<comment type="similarity">
    <text evidence="2">Belongs to the transketolase family.</text>
</comment>
<dbReference type="RefSeq" id="WP_186858494.1">
    <property type="nucleotide sequence ID" value="NZ_JACOON010000006.1"/>
</dbReference>
<dbReference type="InterPro" id="IPR029061">
    <property type="entry name" value="THDP-binding"/>
</dbReference>
<evidence type="ECO:0000313" key="5">
    <source>
        <dbReference type="EMBL" id="MBC5649049.1"/>
    </source>
</evidence>
<evidence type="ECO:0000256" key="2">
    <source>
        <dbReference type="ARBA" id="ARBA00007131"/>
    </source>
</evidence>
<comment type="caution">
    <text evidence="5">The sequence shown here is derived from an EMBL/GenBank/DDBJ whole genome shotgun (WGS) entry which is preliminary data.</text>
</comment>
<feature type="domain" description="Transketolase N-terminal" evidence="4">
    <location>
        <begin position="12"/>
        <end position="247"/>
    </location>
</feature>